<gene>
    <name evidence="1" type="ORF">G6045_38525</name>
</gene>
<proteinExistence type="predicted"/>
<dbReference type="EMBL" id="JAAKZW010000340">
    <property type="protein sequence ID" value="NGO81513.1"/>
    <property type="molecule type" value="Genomic_DNA"/>
</dbReference>
<dbReference type="RefSeq" id="WP_165336904.1">
    <property type="nucleotide sequence ID" value="NZ_JAAKZW010000340.1"/>
</dbReference>
<keyword evidence="2" id="KW-1185">Reference proteome</keyword>
<evidence type="ECO:0000313" key="2">
    <source>
        <dbReference type="Proteomes" id="UP000481109"/>
    </source>
</evidence>
<name>A0A6G4XWB3_9ACTN</name>
<dbReference type="Proteomes" id="UP000481109">
    <property type="component" value="Unassembled WGS sequence"/>
</dbReference>
<comment type="caution">
    <text evidence="1">The sequence shown here is derived from an EMBL/GenBank/DDBJ whole genome shotgun (WGS) entry which is preliminary data.</text>
</comment>
<sequence length="226" mass="24341">MSGELGWEPGVERWSYDGDHALSDSLRALTPPWDRCVPAEVRSLPRTDTEVARARAALVGLLDDPPPPAPRAPAPGLLEHAWEWAGSAVRERIPHPADVTWPRVDALAAELLPSAQPLEAHALAHIEVTLLHLIHDWRADVADAVWSWLALDPDPARFAGWAAPLAERSVTEGLEADAAIAYLGAAGTAGAVDALTRLAEKPDGPATWDDAETARDMLAELRTRGR</sequence>
<reference evidence="1 2" key="1">
    <citation type="submission" date="2020-02" db="EMBL/GenBank/DDBJ databases">
        <title>Whole-genome analyses of novel actinobacteria.</title>
        <authorList>
            <person name="Sahin N."/>
            <person name="Tokatli A."/>
        </authorList>
    </citation>
    <scope>NUCLEOTIDE SEQUENCE [LARGE SCALE GENOMIC DNA]</scope>
    <source>
        <strain evidence="1 2">YC504</strain>
    </source>
</reference>
<organism evidence="1 2">
    <name type="scientific">Streptomyces mesophilus</name>
    <dbReference type="NCBI Taxonomy" id="1775132"/>
    <lineage>
        <taxon>Bacteria</taxon>
        <taxon>Bacillati</taxon>
        <taxon>Actinomycetota</taxon>
        <taxon>Actinomycetes</taxon>
        <taxon>Kitasatosporales</taxon>
        <taxon>Streptomycetaceae</taxon>
        <taxon>Streptomyces</taxon>
    </lineage>
</organism>
<evidence type="ECO:0000313" key="1">
    <source>
        <dbReference type="EMBL" id="NGO81513.1"/>
    </source>
</evidence>
<accession>A0A6G4XWB3</accession>
<protein>
    <submittedName>
        <fullName evidence="1">Uncharacterized protein</fullName>
    </submittedName>
</protein>
<dbReference type="AlphaFoldDB" id="A0A6G4XWB3"/>